<dbReference type="OrthoDB" id="1064164at2"/>
<sequence>MNIINKIGFITNGFHIIDLVPENELQTGKIIEDCIIDSINAGNFDLHCYRYKCKNRSEILEALDKIKTFMEKQKVVTSIHIEGHASKDHLCLPDHSYIEWSLILDYFREINILCKNNLFFSSGSCDSAYALRSNITINKPCPVFGLLAPEQIVEAGSTSDGFIAFYKNLICSKGDIDMALHEFCQSTNAKQYAVIFAQEIFKKGLRIVIESKYIGKGKKERLEYLLSEVQDQDESGSSVTELRNSLKERLKLEIPDIMKHYEKFMMIDLYPDLRNRFMFDIEEFVRNVIDYKLNT</sequence>
<dbReference type="Proteomes" id="UP000181998">
    <property type="component" value="Unassembled WGS sequence"/>
</dbReference>
<evidence type="ECO:0000313" key="1">
    <source>
        <dbReference type="EMBL" id="SEQ20155.1"/>
    </source>
</evidence>
<reference evidence="1 2" key="1">
    <citation type="submission" date="2016-10" db="EMBL/GenBank/DDBJ databases">
        <authorList>
            <person name="de Groot N.N."/>
        </authorList>
    </citation>
    <scope>NUCLEOTIDE SEQUENCE [LARGE SCALE GENOMIC DNA]</scope>
    <source>
        <strain evidence="1 2">Nm9</strain>
    </source>
</reference>
<organism evidence="1 2">
    <name type="scientific">Nitrosomonas ureae</name>
    <dbReference type="NCBI Taxonomy" id="44577"/>
    <lineage>
        <taxon>Bacteria</taxon>
        <taxon>Pseudomonadati</taxon>
        <taxon>Pseudomonadota</taxon>
        <taxon>Betaproteobacteria</taxon>
        <taxon>Nitrosomonadales</taxon>
        <taxon>Nitrosomonadaceae</taxon>
        <taxon>Nitrosomonas</taxon>
    </lineage>
</organism>
<dbReference type="RefSeq" id="WP_074721261.1">
    <property type="nucleotide sequence ID" value="NZ_FOFX01000027.1"/>
</dbReference>
<evidence type="ECO:0000313" key="2">
    <source>
        <dbReference type="Proteomes" id="UP000181998"/>
    </source>
</evidence>
<accession>A0A1H9E3J6</accession>
<name>A0A1H9E3J6_9PROT</name>
<proteinExistence type="predicted"/>
<gene>
    <name evidence="1" type="ORF">SAMN05421510_10278</name>
</gene>
<dbReference type="AlphaFoldDB" id="A0A1H9E3J6"/>
<protein>
    <submittedName>
        <fullName evidence="1">Uncharacterized protein</fullName>
    </submittedName>
</protein>
<dbReference type="EMBL" id="FOFX01000027">
    <property type="protein sequence ID" value="SEQ20155.1"/>
    <property type="molecule type" value="Genomic_DNA"/>
</dbReference>